<name>A0A0R1KXR0_9LACO</name>
<dbReference type="PATRIC" id="fig|1423788.3.peg.870"/>
<dbReference type="EMBL" id="AZDY01000001">
    <property type="protein sequence ID" value="KRK85041.1"/>
    <property type="molecule type" value="Genomic_DNA"/>
</dbReference>
<sequence length="203" mass="23338">MNLTSLISSLIVSGSLGYLNFVILLKQGTINYYKNNNDEKKILLVFFGGMNYFLYLLIGSFNSNVRQGDYLAISLNILYVALVSLLISFAIAPWIVRLANYIINKIRDRKGIGEIDTLSANDYFFQSSEVQRIYVFNLKNELVTCGYLEYSPSTDFSENSLVLVPFENEDYEKNYAEVKRDARKYKSRELFNADLGLKIIDLY</sequence>
<feature type="transmembrane region" description="Helical" evidence="1">
    <location>
        <begin position="41"/>
        <end position="58"/>
    </location>
</feature>
<evidence type="ECO:0000313" key="3">
    <source>
        <dbReference type="Proteomes" id="UP000051515"/>
    </source>
</evidence>
<feature type="transmembrane region" description="Helical" evidence="1">
    <location>
        <begin position="6"/>
        <end position="25"/>
    </location>
</feature>
<protein>
    <submittedName>
        <fullName evidence="2">Uncharacterized protein</fullName>
    </submittedName>
</protein>
<dbReference type="AlphaFoldDB" id="A0A0R1KXR0"/>
<comment type="caution">
    <text evidence="2">The sequence shown here is derived from an EMBL/GenBank/DDBJ whole genome shotgun (WGS) entry which is preliminary data.</text>
</comment>
<keyword evidence="3" id="KW-1185">Reference proteome</keyword>
<keyword evidence="1" id="KW-1133">Transmembrane helix</keyword>
<proteinExistence type="predicted"/>
<dbReference type="OrthoDB" id="2315497at2"/>
<gene>
    <name evidence="2" type="ORF">FC78_GL000845</name>
</gene>
<keyword evidence="1" id="KW-0812">Transmembrane</keyword>
<feature type="transmembrane region" description="Helical" evidence="1">
    <location>
        <begin position="70"/>
        <end position="96"/>
    </location>
</feature>
<evidence type="ECO:0000256" key="1">
    <source>
        <dbReference type="SAM" id="Phobius"/>
    </source>
</evidence>
<dbReference type="RefSeq" id="WP_056950203.1">
    <property type="nucleotide sequence ID" value="NZ_AZDY01000001.1"/>
</dbReference>
<dbReference type="Proteomes" id="UP000051515">
    <property type="component" value="Unassembled WGS sequence"/>
</dbReference>
<organism evidence="2 3">
    <name type="scientific">Companilactobacillus bobalius DSM 19674</name>
    <dbReference type="NCBI Taxonomy" id="1423788"/>
    <lineage>
        <taxon>Bacteria</taxon>
        <taxon>Bacillati</taxon>
        <taxon>Bacillota</taxon>
        <taxon>Bacilli</taxon>
        <taxon>Lactobacillales</taxon>
        <taxon>Lactobacillaceae</taxon>
        <taxon>Companilactobacillus</taxon>
        <taxon>Companilactobacillus bobalius</taxon>
    </lineage>
</organism>
<keyword evidence="1" id="KW-0472">Membrane</keyword>
<evidence type="ECO:0000313" key="2">
    <source>
        <dbReference type="EMBL" id="KRK85041.1"/>
    </source>
</evidence>
<reference evidence="2 3" key="1">
    <citation type="journal article" date="2015" name="Genome Announc.">
        <title>Expanding the biotechnology potential of lactobacilli through comparative genomics of 213 strains and associated genera.</title>
        <authorList>
            <person name="Sun Z."/>
            <person name="Harris H.M."/>
            <person name="McCann A."/>
            <person name="Guo C."/>
            <person name="Argimon S."/>
            <person name="Zhang W."/>
            <person name="Yang X."/>
            <person name="Jeffery I.B."/>
            <person name="Cooney J.C."/>
            <person name="Kagawa T.F."/>
            <person name="Liu W."/>
            <person name="Song Y."/>
            <person name="Salvetti E."/>
            <person name="Wrobel A."/>
            <person name="Rasinkangas P."/>
            <person name="Parkhill J."/>
            <person name="Rea M.C."/>
            <person name="O'Sullivan O."/>
            <person name="Ritari J."/>
            <person name="Douillard F.P."/>
            <person name="Paul Ross R."/>
            <person name="Yang R."/>
            <person name="Briner A.E."/>
            <person name="Felis G.E."/>
            <person name="de Vos W.M."/>
            <person name="Barrangou R."/>
            <person name="Klaenhammer T.R."/>
            <person name="Caufield P.W."/>
            <person name="Cui Y."/>
            <person name="Zhang H."/>
            <person name="O'Toole P.W."/>
        </authorList>
    </citation>
    <scope>NUCLEOTIDE SEQUENCE [LARGE SCALE GENOMIC DNA]</scope>
    <source>
        <strain evidence="2 3">DSM 19674</strain>
    </source>
</reference>
<accession>A0A0R1KXR0</accession>